<dbReference type="GO" id="GO:0004497">
    <property type="term" value="F:monooxygenase activity"/>
    <property type="evidence" value="ECO:0007669"/>
    <property type="project" value="UniProtKB-KW"/>
</dbReference>
<accession>A0AAD4QNW7</accession>
<organism evidence="11 12">
    <name type="scientific">Multifurca ochricompacta</name>
    <dbReference type="NCBI Taxonomy" id="376703"/>
    <lineage>
        <taxon>Eukaryota</taxon>
        <taxon>Fungi</taxon>
        <taxon>Dikarya</taxon>
        <taxon>Basidiomycota</taxon>
        <taxon>Agaricomycotina</taxon>
        <taxon>Agaricomycetes</taxon>
        <taxon>Russulales</taxon>
        <taxon>Russulaceae</taxon>
        <taxon>Multifurca</taxon>
    </lineage>
</organism>
<comment type="caution">
    <text evidence="11">The sequence shown here is derived from an EMBL/GenBank/DDBJ whole genome shotgun (WGS) entry which is preliminary data.</text>
</comment>
<keyword evidence="12" id="KW-1185">Reference proteome</keyword>
<evidence type="ECO:0000313" key="12">
    <source>
        <dbReference type="Proteomes" id="UP001203297"/>
    </source>
</evidence>
<evidence type="ECO:0000256" key="2">
    <source>
        <dbReference type="ARBA" id="ARBA00005179"/>
    </source>
</evidence>
<dbReference type="PRINTS" id="PR00463">
    <property type="entry name" value="EP450I"/>
</dbReference>
<keyword evidence="6 10" id="KW-0560">Oxidoreductase</keyword>
<evidence type="ECO:0000256" key="7">
    <source>
        <dbReference type="ARBA" id="ARBA00023004"/>
    </source>
</evidence>
<keyword evidence="4 9" id="KW-0349">Heme</keyword>
<keyword evidence="8 10" id="KW-0503">Monooxygenase</keyword>
<dbReference type="InterPro" id="IPR050121">
    <property type="entry name" value="Cytochrome_P450_monoxygenase"/>
</dbReference>
<evidence type="ECO:0000256" key="5">
    <source>
        <dbReference type="ARBA" id="ARBA00022723"/>
    </source>
</evidence>
<evidence type="ECO:0000256" key="8">
    <source>
        <dbReference type="ARBA" id="ARBA00023033"/>
    </source>
</evidence>
<dbReference type="PRINTS" id="PR00385">
    <property type="entry name" value="P450"/>
</dbReference>
<dbReference type="PANTHER" id="PTHR24305">
    <property type="entry name" value="CYTOCHROME P450"/>
    <property type="match status" value="1"/>
</dbReference>
<dbReference type="GO" id="GO:0016705">
    <property type="term" value="F:oxidoreductase activity, acting on paired donors, with incorporation or reduction of molecular oxygen"/>
    <property type="evidence" value="ECO:0007669"/>
    <property type="project" value="InterPro"/>
</dbReference>
<comment type="pathway">
    <text evidence="2">Secondary metabolite biosynthesis.</text>
</comment>
<dbReference type="Pfam" id="PF00067">
    <property type="entry name" value="p450"/>
    <property type="match status" value="2"/>
</dbReference>
<name>A0AAD4QNW7_9AGAM</name>
<evidence type="ECO:0000256" key="9">
    <source>
        <dbReference type="PIRSR" id="PIRSR602401-1"/>
    </source>
</evidence>
<evidence type="ECO:0000256" key="10">
    <source>
        <dbReference type="RuleBase" id="RU000461"/>
    </source>
</evidence>
<dbReference type="Proteomes" id="UP001203297">
    <property type="component" value="Unassembled WGS sequence"/>
</dbReference>
<evidence type="ECO:0000256" key="4">
    <source>
        <dbReference type="ARBA" id="ARBA00022617"/>
    </source>
</evidence>
<gene>
    <name evidence="11" type="ORF">B0F90DRAFT_1816923</name>
</gene>
<proteinExistence type="inferred from homology"/>
<protein>
    <submittedName>
        <fullName evidence="11">Cytochrome P450</fullName>
    </submittedName>
</protein>
<dbReference type="InterPro" id="IPR036396">
    <property type="entry name" value="Cyt_P450_sf"/>
</dbReference>
<reference evidence="11" key="1">
    <citation type="journal article" date="2022" name="New Phytol.">
        <title>Evolutionary transition to the ectomycorrhizal habit in the genomes of a hyperdiverse lineage of mushroom-forming fungi.</title>
        <authorList>
            <person name="Looney B."/>
            <person name="Miyauchi S."/>
            <person name="Morin E."/>
            <person name="Drula E."/>
            <person name="Courty P.E."/>
            <person name="Kohler A."/>
            <person name="Kuo A."/>
            <person name="LaButti K."/>
            <person name="Pangilinan J."/>
            <person name="Lipzen A."/>
            <person name="Riley R."/>
            <person name="Andreopoulos W."/>
            <person name="He G."/>
            <person name="Johnson J."/>
            <person name="Nolan M."/>
            <person name="Tritt A."/>
            <person name="Barry K.W."/>
            <person name="Grigoriev I.V."/>
            <person name="Nagy L.G."/>
            <person name="Hibbett D."/>
            <person name="Henrissat B."/>
            <person name="Matheny P.B."/>
            <person name="Labbe J."/>
            <person name="Martin F.M."/>
        </authorList>
    </citation>
    <scope>NUCLEOTIDE SEQUENCE</scope>
    <source>
        <strain evidence="11">BPL690</strain>
    </source>
</reference>
<dbReference type="AlphaFoldDB" id="A0AAD4QNW7"/>
<dbReference type="InterPro" id="IPR002401">
    <property type="entry name" value="Cyt_P450_E_grp-I"/>
</dbReference>
<evidence type="ECO:0000256" key="1">
    <source>
        <dbReference type="ARBA" id="ARBA00001971"/>
    </source>
</evidence>
<dbReference type="GO" id="GO:0020037">
    <property type="term" value="F:heme binding"/>
    <property type="evidence" value="ECO:0007669"/>
    <property type="project" value="InterPro"/>
</dbReference>
<sequence>MPYVHGSLPFIWGNAIFLSSEVRASGGKDSDPTLAVFRNWRRTIRLWASHDNVYKAAYAALLSSQIKMVFSLTNTSNSDAALLYLSTSFVRNLSIFQAFRTIQILHLDYLAPHSSCLLDHFYRFAIFIKYHSLYLILAIYNSLILTYTAAYRLSPWHPLANYPGPILARLSKFYFVLVCAKGKQHLYYSQLHEIYGDCIRVGPNELSIRDASIIHPVLGSGGLQKGPCTLGSPPPSLIASRDAADHARKRKPWNRAFTSAALKEYEVVITRRLRQLVECIDNSIKESAKEKRGSLVNICAWFEYFATDFMGDMAFGGGFELMRDGGDIGGVWHILEVGFQNITLIAHVPWVLPYAKYFPGSGKDLVRLREFGNVNVAKRLEMGPNRKDLFYYLSGEDGQIERPTNEDLAANGVLAIIAGSDTTSTTLTALFYHLFCNPAMYERLRDEVEKEFPGGEEPLDSTILGQMPWLNACMYVTPFFISSLECEWQQRGSARPDFVSVSEKRGVATTPPVPSGSQRSVLRGAGPKALGKYVIPEQTQLFLNTHGIHRDARNFSMPNSFLPQRWIASEAEKNAASGITVHNTAAFFPFSYGPTVCVGKNLALLEMRFVVSRLIQRYDFQAAPGYDVKQWEDTLCDYFAIQKGPLMIEVTPRN</sequence>
<comment type="cofactor">
    <cofactor evidence="1 9">
        <name>heme</name>
        <dbReference type="ChEBI" id="CHEBI:30413"/>
    </cofactor>
</comment>
<dbReference type="Gene3D" id="1.10.630.10">
    <property type="entry name" value="Cytochrome P450"/>
    <property type="match status" value="1"/>
</dbReference>
<dbReference type="InterPro" id="IPR017972">
    <property type="entry name" value="Cyt_P450_CS"/>
</dbReference>
<dbReference type="InterPro" id="IPR001128">
    <property type="entry name" value="Cyt_P450"/>
</dbReference>
<evidence type="ECO:0000256" key="6">
    <source>
        <dbReference type="ARBA" id="ARBA00023002"/>
    </source>
</evidence>
<evidence type="ECO:0000256" key="3">
    <source>
        <dbReference type="ARBA" id="ARBA00010617"/>
    </source>
</evidence>
<dbReference type="PROSITE" id="PS00086">
    <property type="entry name" value="CYTOCHROME_P450"/>
    <property type="match status" value="1"/>
</dbReference>
<dbReference type="PANTHER" id="PTHR24305:SF166">
    <property type="entry name" value="CYTOCHROME P450 12A4, MITOCHONDRIAL-RELATED"/>
    <property type="match status" value="1"/>
</dbReference>
<keyword evidence="5 9" id="KW-0479">Metal-binding</keyword>
<dbReference type="SUPFAM" id="SSF48264">
    <property type="entry name" value="Cytochrome P450"/>
    <property type="match status" value="1"/>
</dbReference>
<comment type="similarity">
    <text evidence="3 10">Belongs to the cytochrome P450 family.</text>
</comment>
<dbReference type="EMBL" id="WTXG01000013">
    <property type="protein sequence ID" value="KAI0301723.1"/>
    <property type="molecule type" value="Genomic_DNA"/>
</dbReference>
<evidence type="ECO:0000313" key="11">
    <source>
        <dbReference type="EMBL" id="KAI0301723.1"/>
    </source>
</evidence>
<dbReference type="GO" id="GO:0005506">
    <property type="term" value="F:iron ion binding"/>
    <property type="evidence" value="ECO:0007669"/>
    <property type="project" value="InterPro"/>
</dbReference>
<feature type="binding site" description="axial binding residue" evidence="9">
    <location>
        <position position="597"/>
    </location>
    <ligand>
        <name>heme</name>
        <dbReference type="ChEBI" id="CHEBI:30413"/>
    </ligand>
    <ligandPart>
        <name>Fe</name>
        <dbReference type="ChEBI" id="CHEBI:18248"/>
    </ligandPart>
</feature>
<keyword evidence="7 9" id="KW-0408">Iron</keyword>